<evidence type="ECO:0000313" key="13">
    <source>
        <dbReference type="Proteomes" id="UP000281691"/>
    </source>
</evidence>
<evidence type="ECO:0000256" key="6">
    <source>
        <dbReference type="ARBA" id="ARBA00022692"/>
    </source>
</evidence>
<comment type="caution">
    <text evidence="12">The sequence shown here is derived from an EMBL/GenBank/DDBJ whole genome shotgun (WGS) entry which is preliminary data.</text>
</comment>
<dbReference type="PANTHER" id="PTHR30012">
    <property type="entry name" value="GENERAL SECRETION PATHWAY PROTEIN"/>
    <property type="match status" value="1"/>
</dbReference>
<keyword evidence="5" id="KW-0997">Cell inner membrane</keyword>
<dbReference type="PROSITE" id="PS00874">
    <property type="entry name" value="T2SP_F"/>
    <property type="match status" value="1"/>
</dbReference>
<evidence type="ECO:0000256" key="4">
    <source>
        <dbReference type="ARBA" id="ARBA00022475"/>
    </source>
</evidence>
<comment type="subcellular location">
    <subcellularLocation>
        <location evidence="1 9">Cell inner membrane</location>
        <topology evidence="1 9">Multi-pass membrane protein</topology>
    </subcellularLocation>
</comment>
<evidence type="ECO:0000256" key="9">
    <source>
        <dbReference type="RuleBase" id="RU003923"/>
    </source>
</evidence>
<feature type="transmembrane region" description="Helical" evidence="10">
    <location>
        <begin position="215"/>
        <end position="233"/>
    </location>
</feature>
<keyword evidence="4" id="KW-1003">Cell membrane</keyword>
<gene>
    <name evidence="12" type="ORF">EDC46_0095</name>
</gene>
<protein>
    <submittedName>
        <fullName evidence="12">Protein transport protein HofC</fullName>
    </submittedName>
</protein>
<keyword evidence="3 9" id="KW-0813">Transport</keyword>
<feature type="domain" description="Type II secretion system protein GspF" evidence="11">
    <location>
        <begin position="62"/>
        <end position="184"/>
    </location>
</feature>
<name>A0A3N4W857_9PAST</name>
<proteinExistence type="inferred from homology"/>
<dbReference type="InterPro" id="IPR003004">
    <property type="entry name" value="GspF/PilC"/>
</dbReference>
<evidence type="ECO:0000256" key="5">
    <source>
        <dbReference type="ARBA" id="ARBA00022519"/>
    </source>
</evidence>
<dbReference type="EMBL" id="RKQP01000001">
    <property type="protein sequence ID" value="RPE85717.1"/>
    <property type="molecule type" value="Genomic_DNA"/>
</dbReference>
<dbReference type="GO" id="GO:0005886">
    <property type="term" value="C:plasma membrane"/>
    <property type="evidence" value="ECO:0007669"/>
    <property type="project" value="UniProtKB-SubCell"/>
</dbReference>
<dbReference type="Pfam" id="PF00482">
    <property type="entry name" value="T2SSF"/>
    <property type="match status" value="2"/>
</dbReference>
<evidence type="ECO:0000313" key="12">
    <source>
        <dbReference type="EMBL" id="RPE85717.1"/>
    </source>
</evidence>
<feature type="transmembrane region" description="Helical" evidence="10">
    <location>
        <begin position="368"/>
        <end position="388"/>
    </location>
</feature>
<sequence length="396" mass="45805">MIYEYYWKAVNRFGKKQKGKCLAESREQLEQSLQQKGYAQLTIKRNFIFPKTPTNEEITQILNQITLLLNTTIPLNTALAMILQNCNQIRVYQWLKLIIQYLETGFTLSQSIEKIDKYLTTQEIQLIRMGEASGQLAIILSKLVKSRNKTEKLQKKIKKILFYPVIVLIISLSLSLLLLIFIVPQFAELYGEKQKSLPLITDILFTTSSFLTENTYTILAISIIMSTLIFILSKKTHYIILIKQFIFSHLPIFKHIINYNRIIFFCQNCALMLQSQLRLDVILKSFLYSKKSDPILYNEVQSILQLLQQGYRFCDGLDPTIFGNNTIQMITIGEKSGKLAEMLEHISEIYQQQLDYQIDLLSQLLEPILMLIMGIIVGTIIIGLYLPIFDMGTLVE</sequence>
<dbReference type="AlphaFoldDB" id="A0A3N4W857"/>
<dbReference type="Gene3D" id="1.20.81.30">
    <property type="entry name" value="Type II secretion system (T2SS), domain F"/>
    <property type="match status" value="2"/>
</dbReference>
<accession>A0A3N4W857</accession>
<evidence type="ECO:0000256" key="2">
    <source>
        <dbReference type="ARBA" id="ARBA00005745"/>
    </source>
</evidence>
<comment type="similarity">
    <text evidence="2 9">Belongs to the GSP F family.</text>
</comment>
<keyword evidence="13" id="KW-1185">Reference proteome</keyword>
<organism evidence="12 13">
    <name type="scientific">Vespertiliibacter pulmonis</name>
    <dbReference type="NCBI Taxonomy" id="1443036"/>
    <lineage>
        <taxon>Bacteria</taxon>
        <taxon>Pseudomonadati</taxon>
        <taxon>Pseudomonadota</taxon>
        <taxon>Gammaproteobacteria</taxon>
        <taxon>Pasteurellales</taxon>
        <taxon>Pasteurellaceae</taxon>
        <taxon>Vespertiliibacter</taxon>
    </lineage>
</organism>
<dbReference type="GO" id="GO:0015628">
    <property type="term" value="P:protein secretion by the type II secretion system"/>
    <property type="evidence" value="ECO:0007669"/>
    <property type="project" value="TreeGrafter"/>
</dbReference>
<feature type="domain" description="Type II secretion system protein GspF" evidence="11">
    <location>
        <begin position="265"/>
        <end position="387"/>
    </location>
</feature>
<reference evidence="12 13" key="1">
    <citation type="submission" date="2018-11" db="EMBL/GenBank/DDBJ databases">
        <title>Genomic Encyclopedia of Type Strains, Phase IV (KMG-IV): sequencing the most valuable type-strain genomes for metagenomic binning, comparative biology and taxonomic classification.</title>
        <authorList>
            <person name="Goeker M."/>
        </authorList>
    </citation>
    <scope>NUCLEOTIDE SEQUENCE [LARGE SCALE GENOMIC DNA]</scope>
    <source>
        <strain evidence="12 13">DSM 27238</strain>
    </source>
</reference>
<keyword evidence="8 10" id="KW-0472">Membrane</keyword>
<dbReference type="InterPro" id="IPR018076">
    <property type="entry name" value="T2SS_GspF_dom"/>
</dbReference>
<evidence type="ECO:0000256" key="1">
    <source>
        <dbReference type="ARBA" id="ARBA00004429"/>
    </source>
</evidence>
<dbReference type="InterPro" id="IPR042094">
    <property type="entry name" value="T2SS_GspF_sf"/>
</dbReference>
<feature type="transmembrane region" description="Helical" evidence="10">
    <location>
        <begin position="160"/>
        <end position="183"/>
    </location>
</feature>
<evidence type="ECO:0000256" key="3">
    <source>
        <dbReference type="ARBA" id="ARBA00022448"/>
    </source>
</evidence>
<dbReference type="PRINTS" id="PR00812">
    <property type="entry name" value="BCTERIALGSPF"/>
</dbReference>
<evidence type="ECO:0000256" key="8">
    <source>
        <dbReference type="ARBA" id="ARBA00023136"/>
    </source>
</evidence>
<dbReference type="InterPro" id="IPR001992">
    <property type="entry name" value="T2SS_GspF/T4SS_PilC_CS"/>
</dbReference>
<evidence type="ECO:0000256" key="7">
    <source>
        <dbReference type="ARBA" id="ARBA00022989"/>
    </source>
</evidence>
<dbReference type="Proteomes" id="UP000281691">
    <property type="component" value="Unassembled WGS sequence"/>
</dbReference>
<evidence type="ECO:0000259" key="11">
    <source>
        <dbReference type="Pfam" id="PF00482"/>
    </source>
</evidence>
<evidence type="ECO:0000256" key="10">
    <source>
        <dbReference type="SAM" id="Phobius"/>
    </source>
</evidence>
<keyword evidence="7 10" id="KW-1133">Transmembrane helix</keyword>
<keyword evidence="6 9" id="KW-0812">Transmembrane</keyword>
<dbReference type="PANTHER" id="PTHR30012:SF7">
    <property type="entry name" value="PROTEIN TRANSPORT PROTEIN HOFC HOMOLOG"/>
    <property type="match status" value="1"/>
</dbReference>